<accession>D8S4D9</accession>
<reference evidence="1 2" key="1">
    <citation type="journal article" date="2011" name="Science">
        <title>The Selaginella genome identifies genetic changes associated with the evolution of vascular plants.</title>
        <authorList>
            <person name="Banks J.A."/>
            <person name="Nishiyama T."/>
            <person name="Hasebe M."/>
            <person name="Bowman J.L."/>
            <person name="Gribskov M."/>
            <person name="dePamphilis C."/>
            <person name="Albert V.A."/>
            <person name="Aono N."/>
            <person name="Aoyama T."/>
            <person name="Ambrose B.A."/>
            <person name="Ashton N.W."/>
            <person name="Axtell M.J."/>
            <person name="Barker E."/>
            <person name="Barker M.S."/>
            <person name="Bennetzen J.L."/>
            <person name="Bonawitz N.D."/>
            <person name="Chapple C."/>
            <person name="Cheng C."/>
            <person name="Correa L.G."/>
            <person name="Dacre M."/>
            <person name="DeBarry J."/>
            <person name="Dreyer I."/>
            <person name="Elias M."/>
            <person name="Engstrom E.M."/>
            <person name="Estelle M."/>
            <person name="Feng L."/>
            <person name="Finet C."/>
            <person name="Floyd S.K."/>
            <person name="Frommer W.B."/>
            <person name="Fujita T."/>
            <person name="Gramzow L."/>
            <person name="Gutensohn M."/>
            <person name="Harholt J."/>
            <person name="Hattori M."/>
            <person name="Heyl A."/>
            <person name="Hirai T."/>
            <person name="Hiwatashi Y."/>
            <person name="Ishikawa M."/>
            <person name="Iwata M."/>
            <person name="Karol K.G."/>
            <person name="Koehler B."/>
            <person name="Kolukisaoglu U."/>
            <person name="Kubo M."/>
            <person name="Kurata T."/>
            <person name="Lalonde S."/>
            <person name="Li K."/>
            <person name="Li Y."/>
            <person name="Litt A."/>
            <person name="Lyons E."/>
            <person name="Manning G."/>
            <person name="Maruyama T."/>
            <person name="Michael T.P."/>
            <person name="Mikami K."/>
            <person name="Miyazaki S."/>
            <person name="Morinaga S."/>
            <person name="Murata T."/>
            <person name="Mueller-Roeber B."/>
            <person name="Nelson D.R."/>
            <person name="Obara M."/>
            <person name="Oguri Y."/>
            <person name="Olmstead R.G."/>
            <person name="Onodera N."/>
            <person name="Petersen B.L."/>
            <person name="Pils B."/>
            <person name="Prigge M."/>
            <person name="Rensing S.A."/>
            <person name="Riano-Pachon D.M."/>
            <person name="Roberts A.W."/>
            <person name="Sato Y."/>
            <person name="Scheller H.V."/>
            <person name="Schulz B."/>
            <person name="Schulz C."/>
            <person name="Shakirov E.V."/>
            <person name="Shibagaki N."/>
            <person name="Shinohara N."/>
            <person name="Shippen D.E."/>
            <person name="Soerensen I."/>
            <person name="Sotooka R."/>
            <person name="Sugimoto N."/>
            <person name="Sugita M."/>
            <person name="Sumikawa N."/>
            <person name="Tanurdzic M."/>
            <person name="Theissen G."/>
            <person name="Ulvskov P."/>
            <person name="Wakazuki S."/>
            <person name="Weng J.K."/>
            <person name="Willats W.W."/>
            <person name="Wipf D."/>
            <person name="Wolf P.G."/>
            <person name="Yang L."/>
            <person name="Zimmer A.D."/>
            <person name="Zhu Q."/>
            <person name="Mitros T."/>
            <person name="Hellsten U."/>
            <person name="Loque D."/>
            <person name="Otillar R."/>
            <person name="Salamov A."/>
            <person name="Schmutz J."/>
            <person name="Shapiro H."/>
            <person name="Lindquist E."/>
            <person name="Lucas S."/>
            <person name="Rokhsar D."/>
            <person name="Grigoriev I.V."/>
        </authorList>
    </citation>
    <scope>NUCLEOTIDE SEQUENCE [LARGE SCALE GENOMIC DNA]</scope>
</reference>
<evidence type="ECO:0000313" key="1">
    <source>
        <dbReference type="EMBL" id="EFJ20927.1"/>
    </source>
</evidence>
<keyword evidence="2" id="KW-1185">Reference proteome</keyword>
<dbReference type="AlphaFoldDB" id="D8S4D9"/>
<dbReference type="Proteomes" id="UP000001514">
    <property type="component" value="Unassembled WGS sequence"/>
</dbReference>
<evidence type="ECO:0000313" key="2">
    <source>
        <dbReference type="Proteomes" id="UP000001514"/>
    </source>
</evidence>
<name>D8S4D9_SELML</name>
<dbReference type="KEGG" id="smo:SELMODRAFT_418014"/>
<gene>
    <name evidence="1" type="ORF">SELMODRAFT_418014</name>
</gene>
<dbReference type="HOGENOM" id="CLU_1597289_0_0_1"/>
<organism evidence="2">
    <name type="scientific">Selaginella moellendorffii</name>
    <name type="common">Spikemoss</name>
    <dbReference type="NCBI Taxonomy" id="88036"/>
    <lineage>
        <taxon>Eukaryota</taxon>
        <taxon>Viridiplantae</taxon>
        <taxon>Streptophyta</taxon>
        <taxon>Embryophyta</taxon>
        <taxon>Tracheophyta</taxon>
        <taxon>Lycopodiopsida</taxon>
        <taxon>Selaginellales</taxon>
        <taxon>Selaginellaceae</taxon>
        <taxon>Selaginella</taxon>
    </lineage>
</organism>
<sequence>MKTVAPLVIASDLNSPLVVSGYNFSVSFQASIVIQTFDVWYSVEINWRTGCGRHIKNQQAFWKDRTYDLERVSETSSPPPTTTKLFSSSIPEQFFLPNTVPPTKAKLVPQEQLCTPPLVNRPLGHPGFVTPYGLGGVPGCKVPSVVQGVPENVHRFEAPRYLCGGAI</sequence>
<dbReference type="InParanoid" id="D8S4D9"/>
<protein>
    <submittedName>
        <fullName evidence="1">Uncharacterized protein</fullName>
    </submittedName>
</protein>
<proteinExistence type="predicted"/>
<dbReference type="Gramene" id="EFJ20927">
    <property type="protein sequence ID" value="EFJ20927"/>
    <property type="gene ID" value="SELMODRAFT_418014"/>
</dbReference>
<dbReference type="EMBL" id="GL377601">
    <property type="protein sequence ID" value="EFJ20927.1"/>
    <property type="molecule type" value="Genomic_DNA"/>
</dbReference>